<comment type="caution">
    <text evidence="15">The sequence shown here is derived from an EMBL/GenBank/DDBJ whole genome shotgun (WGS) entry which is preliminary data.</text>
</comment>
<dbReference type="SUPFAM" id="SSF51445">
    <property type="entry name" value="(Trans)glycosidases"/>
    <property type="match status" value="1"/>
</dbReference>
<dbReference type="PRINTS" id="PR00738">
    <property type="entry name" value="GLHYDRLASE20"/>
</dbReference>
<keyword evidence="5 12" id="KW-0732">Signal</keyword>
<dbReference type="InterPro" id="IPR008979">
    <property type="entry name" value="Galactose-bd-like_sf"/>
</dbReference>
<dbReference type="InterPro" id="IPR019931">
    <property type="entry name" value="LPXTG_anchor"/>
</dbReference>
<proteinExistence type="inferred from homology"/>
<evidence type="ECO:0000259" key="13">
    <source>
        <dbReference type="PROSITE" id="PS50022"/>
    </source>
</evidence>
<keyword evidence="11" id="KW-1133">Transmembrane helix</keyword>
<feature type="region of interest" description="Disordered" evidence="10">
    <location>
        <begin position="1516"/>
        <end position="1546"/>
    </location>
</feature>
<dbReference type="Gene3D" id="2.60.120.260">
    <property type="entry name" value="Galactose-binding domain-like"/>
    <property type="match status" value="3"/>
</dbReference>
<feature type="compositionally biased region" description="Polar residues" evidence="10">
    <location>
        <begin position="221"/>
        <end position="233"/>
    </location>
</feature>
<feature type="compositionally biased region" description="Basic and acidic residues" evidence="10">
    <location>
        <begin position="1516"/>
        <end position="1533"/>
    </location>
</feature>
<accession>A0A943V070</accession>
<dbReference type="SUPFAM" id="SSF49785">
    <property type="entry name" value="Galactose-binding domain-like"/>
    <property type="match status" value="3"/>
</dbReference>
<dbReference type="GO" id="GO:0004563">
    <property type="term" value="F:beta-N-acetylhexosaminidase activity"/>
    <property type="evidence" value="ECO:0007669"/>
    <property type="project" value="InterPro"/>
</dbReference>
<evidence type="ECO:0000256" key="10">
    <source>
        <dbReference type="SAM" id="MobiDB-lite"/>
    </source>
</evidence>
<evidence type="ECO:0000256" key="8">
    <source>
        <dbReference type="ARBA" id="ARBA00023295"/>
    </source>
</evidence>
<dbReference type="InterPro" id="IPR025705">
    <property type="entry name" value="Beta_hexosaminidase_sua/sub"/>
</dbReference>
<feature type="region of interest" description="Disordered" evidence="10">
    <location>
        <begin position="219"/>
        <end position="251"/>
    </location>
</feature>
<dbReference type="InterPro" id="IPR015882">
    <property type="entry name" value="HEX_bac_N"/>
</dbReference>
<feature type="domain" description="F5/8 type C" evidence="13">
    <location>
        <begin position="39"/>
        <end position="200"/>
    </location>
</feature>
<dbReference type="InterPro" id="IPR000421">
    <property type="entry name" value="FA58C"/>
</dbReference>
<dbReference type="GO" id="GO:0030313">
    <property type="term" value="C:cell envelope"/>
    <property type="evidence" value="ECO:0007669"/>
    <property type="project" value="UniProtKB-SubCell"/>
</dbReference>
<dbReference type="InterPro" id="IPR044060">
    <property type="entry name" value="Bacterial_rp_domain"/>
</dbReference>
<evidence type="ECO:0000313" key="15">
    <source>
        <dbReference type="EMBL" id="MBS6941230.1"/>
    </source>
</evidence>
<dbReference type="PANTHER" id="PTHR43678:SF1">
    <property type="entry name" value="BETA-N-ACETYLHEXOSAMINIDASE"/>
    <property type="match status" value="1"/>
</dbReference>
<reference evidence="15" key="1">
    <citation type="submission" date="2021-02" db="EMBL/GenBank/DDBJ databases">
        <title>Infant gut strain persistence is associated with maternal origin, phylogeny, and functional potential including surface adhesion and iron acquisition.</title>
        <authorList>
            <person name="Lou Y.C."/>
        </authorList>
    </citation>
    <scope>NUCLEOTIDE SEQUENCE</scope>
    <source>
        <strain evidence="15">L2_039_000G1_dasL2_039_000G1_concoct_11</strain>
    </source>
</reference>
<feature type="compositionally biased region" description="Basic and acidic residues" evidence="10">
    <location>
        <begin position="70"/>
        <end position="81"/>
    </location>
</feature>
<dbReference type="PROSITE" id="PS50022">
    <property type="entry name" value="FA58C_3"/>
    <property type="match status" value="3"/>
</dbReference>
<sequence length="1574" mass="170804">MKHLRKQAFGMKRGGYKALVTVAAFALALGGVAVPSALAAGDVVDTQNVNHMRTATMTASGVEDSLTADKAADGKTGKQDRWSSGTAKPEKNDKTWLMGTFAKPTQIKQFNVQFEDRTVAVMPGNVKGFTVQYQADGSTEWKDAKVVVNEQSGSGYKTSAKVVLENAITAKAVRLTNFDIATDASQTQWNGVSVVELEAYSNEQADGVVSTPDVNHLLGGTASSSRNEANTLTPDKAIDGDESTRWSSSEAKPNSEDFLAVALKQPTLIKQLEVQFEKRSSPVMPSNVKAFEVQYKDGKSAEWKTAKTVANKAEGDGFATKVKVVLDAPVTATEVRLTKFDVQQGSTQWNGVSVVELEAYSNEMGERHTLDSVVASLKGGVVAKDASKLDLPKVPQGFEIKLNGADFEQVIGDDLSVVHPLTNKTVKVSWTVTEVATGKSKTSQDLDYTVEGAKTQVEGKNVKPQVVPEIQEWFSDSNAKLSIDAISSIVYSDASLKAVAEEFKADFKDFTGKDLALEQGSPKDGAFNFTLAAPANDALLGDEGYTMAIGANRIDVQSQHVTGNMYGMQTILQMYKLDASGFPVGQMRDYPRFEVRGFMWDVARKPVSLDMMKMATRTMRYYKMNDFQAHLSDNLIFLEDYKTEDAAWKAYAAFRLETSVKNEQTGQSPTATDYSMTKDEFRDFIQSERALGMNIVPEIDMPAHAVAFTRTWPELAVHGEGLTVNSKRPAIDHFDLRKPQTMELIKDIYDDYTTGENPVFDDGTVVHVGADEFLIPNGSPVYHTFVNDLLPHIKETNTVRMWGGLTWLNQGDPIVDAAINGEHGRTQMNLWSADWADGVKMYEMGFDLINTIDNHGYMVPNGGGGRSDAYGDYLNTNRVFNEFAPEKVRVKGGAYQYLPSGDDQMLGAAFAIWNDNIDTRASGLSEADEYARFFDAMPFYAEKTWAATGKEKGTPDNLRNLVAKTGDAPRVNPYSKASKSGDTYAEYEFNDLKDASANGRDLTAGKNAEVKDGALNLAGGESYVESPLNKISAGTELSFDIELTEPACPGDILFEADAPYGTLDIRVMDNGKLGFTRELYDYYFDYKLPVGKKVNVRIVTKAIDGIRPATGIDGAMETTLLYVDGNLIGKASGRFFDAGMVKKDGIDNATLTIPLERIGSKTQAIAAKIDNIRIAPAKDEPAKDEFNKAAWKAKTNSQTLEGESAGGRIEHAIDGDASTIWHSNWKAATDGNADGHLSKTNPIWAEIDFGKGYKINQFSFTPRSPQTSGLVTEANLFIRTEKDGEWKQVAKNVPFKADNSKKTFGFDETTVYGVRFEATKSNDDWVAVSEFDIANKPLPASTVYAQGMSYAAGDDGALDLATGKAAGVITGSSSDADKSDSVYRSDVPAGTKVTLKAKPGKNMEFVGWFAPCSDEPVSTEATYEVTAEYSVALEARFKRSGDTDPVPPVPAKHTVNFVVDGKVVSSVEVEHGKAVAKPSDPAKDGFTFKGWCLNGEKYDFSAPVMDNLTLEARFERAGGGSEHKPGQKPDQKPGNKPGSGLPQTGDSAMIAVGGVAVIAVSALAAGTVLKKRNR</sequence>
<comment type="similarity">
    <text evidence="2">Belongs to the glycosyl hydrolase 20 family.</text>
</comment>
<evidence type="ECO:0000256" key="11">
    <source>
        <dbReference type="SAM" id="Phobius"/>
    </source>
</evidence>
<evidence type="ECO:0000256" key="12">
    <source>
        <dbReference type="SAM" id="SignalP"/>
    </source>
</evidence>
<dbReference type="EMBL" id="JAGZSV010000140">
    <property type="protein sequence ID" value="MBS6941230.1"/>
    <property type="molecule type" value="Genomic_DNA"/>
</dbReference>
<evidence type="ECO:0000256" key="5">
    <source>
        <dbReference type="ARBA" id="ARBA00022729"/>
    </source>
</evidence>
<dbReference type="InterPro" id="IPR015883">
    <property type="entry name" value="Glyco_hydro_20_cat"/>
</dbReference>
<evidence type="ECO:0000256" key="1">
    <source>
        <dbReference type="ARBA" id="ARBA00004196"/>
    </source>
</evidence>
<dbReference type="Gene3D" id="3.30.379.10">
    <property type="entry name" value="Chitobiase/beta-hexosaminidase domain 2-like"/>
    <property type="match status" value="1"/>
</dbReference>
<keyword evidence="7" id="KW-0572">Peptidoglycan-anchor</keyword>
<dbReference type="InterPro" id="IPR017853">
    <property type="entry name" value="GH"/>
</dbReference>
<feature type="domain" description="F5/8 type C" evidence="13">
    <location>
        <begin position="1178"/>
        <end position="1336"/>
    </location>
</feature>
<feature type="region of interest" description="Disordered" evidence="10">
    <location>
        <begin position="60"/>
        <end position="92"/>
    </location>
</feature>
<evidence type="ECO:0000256" key="9">
    <source>
        <dbReference type="PIRSR" id="PIRSR625705-1"/>
    </source>
</evidence>
<dbReference type="PANTHER" id="PTHR43678">
    <property type="entry name" value="PUTATIVE (AFU_ORTHOLOGUE AFUA_2G00640)-RELATED"/>
    <property type="match status" value="1"/>
</dbReference>
<dbReference type="Gene3D" id="2.60.40.4270">
    <property type="entry name" value="Listeria-Bacteroides repeat domain"/>
    <property type="match status" value="1"/>
</dbReference>
<feature type="signal peptide" evidence="12">
    <location>
        <begin position="1"/>
        <end position="39"/>
    </location>
</feature>
<keyword evidence="3" id="KW-0134">Cell wall</keyword>
<evidence type="ECO:0000256" key="3">
    <source>
        <dbReference type="ARBA" id="ARBA00022512"/>
    </source>
</evidence>
<evidence type="ECO:0000256" key="2">
    <source>
        <dbReference type="ARBA" id="ARBA00006285"/>
    </source>
</evidence>
<dbReference type="InterPro" id="IPR013378">
    <property type="entry name" value="InlB-like_B-rpt"/>
</dbReference>
<dbReference type="Gene3D" id="3.20.20.80">
    <property type="entry name" value="Glycosidases"/>
    <property type="match status" value="1"/>
</dbReference>
<dbReference type="Proteomes" id="UP000727506">
    <property type="component" value="Unassembled WGS sequence"/>
</dbReference>
<evidence type="ECO:0000259" key="14">
    <source>
        <dbReference type="PROSITE" id="PS50847"/>
    </source>
</evidence>
<keyword evidence="4" id="KW-0964">Secreted</keyword>
<dbReference type="GO" id="GO:0005975">
    <property type="term" value="P:carbohydrate metabolic process"/>
    <property type="evidence" value="ECO:0007669"/>
    <property type="project" value="InterPro"/>
</dbReference>
<dbReference type="InterPro" id="IPR042229">
    <property type="entry name" value="Listeria/Bacterioides_rpt_sf"/>
</dbReference>
<evidence type="ECO:0000256" key="7">
    <source>
        <dbReference type="ARBA" id="ARBA00023088"/>
    </source>
</evidence>
<evidence type="ECO:0000256" key="4">
    <source>
        <dbReference type="ARBA" id="ARBA00022525"/>
    </source>
</evidence>
<feature type="chain" id="PRO_5037621735" evidence="12">
    <location>
        <begin position="40"/>
        <end position="1574"/>
    </location>
</feature>
<feature type="active site" description="Proton donor" evidence="9">
    <location>
        <position position="772"/>
    </location>
</feature>
<dbReference type="Pfam" id="PF02838">
    <property type="entry name" value="Glyco_hydro_20b"/>
    <property type="match status" value="1"/>
</dbReference>
<gene>
    <name evidence="15" type="ORF">KH142_07125</name>
</gene>
<dbReference type="PROSITE" id="PS50847">
    <property type="entry name" value="GRAM_POS_ANCHORING"/>
    <property type="match status" value="1"/>
</dbReference>
<dbReference type="InterPro" id="IPR052764">
    <property type="entry name" value="GH20_Enzymes"/>
</dbReference>
<organism evidence="15 16">
    <name type="scientific">Slackia piriformis</name>
    <dbReference type="NCBI Taxonomy" id="626934"/>
    <lineage>
        <taxon>Bacteria</taxon>
        <taxon>Bacillati</taxon>
        <taxon>Actinomycetota</taxon>
        <taxon>Coriobacteriia</taxon>
        <taxon>Eggerthellales</taxon>
        <taxon>Eggerthellaceae</taxon>
        <taxon>Slackia</taxon>
    </lineage>
</organism>
<keyword evidence="11" id="KW-0472">Membrane</keyword>
<evidence type="ECO:0000313" key="16">
    <source>
        <dbReference type="Proteomes" id="UP000727506"/>
    </source>
</evidence>
<keyword evidence="8" id="KW-0326">Glycosidase</keyword>
<name>A0A943V070_9ACTN</name>
<comment type="subcellular location">
    <subcellularLocation>
        <location evidence="1">Cell envelope</location>
    </subcellularLocation>
</comment>
<dbReference type="Pfam" id="PF18998">
    <property type="entry name" value="Flg_new_2"/>
    <property type="match status" value="1"/>
</dbReference>
<keyword evidence="6" id="KW-0378">Hydrolase</keyword>
<dbReference type="SUPFAM" id="SSF55545">
    <property type="entry name" value="beta-N-acetylhexosaminidase-like domain"/>
    <property type="match status" value="1"/>
</dbReference>
<protein>
    <submittedName>
        <fullName evidence="15">Discoidin domain-containing protein</fullName>
    </submittedName>
</protein>
<dbReference type="CDD" id="cd06564">
    <property type="entry name" value="GH20_DspB_LnbB-like"/>
    <property type="match status" value="1"/>
</dbReference>
<dbReference type="Pfam" id="PF09479">
    <property type="entry name" value="Flg_new"/>
    <property type="match status" value="1"/>
</dbReference>
<feature type="domain" description="Gram-positive cocci surface proteins LPxTG" evidence="14">
    <location>
        <begin position="1541"/>
        <end position="1574"/>
    </location>
</feature>
<keyword evidence="11" id="KW-0812">Transmembrane</keyword>
<dbReference type="InterPro" id="IPR029018">
    <property type="entry name" value="Hex-like_dom2"/>
</dbReference>
<dbReference type="Pfam" id="PF00728">
    <property type="entry name" value="Glyco_hydro_20"/>
    <property type="match status" value="1"/>
</dbReference>
<dbReference type="Pfam" id="PF00754">
    <property type="entry name" value="F5_F8_type_C"/>
    <property type="match status" value="3"/>
</dbReference>
<evidence type="ECO:0000256" key="6">
    <source>
        <dbReference type="ARBA" id="ARBA00022801"/>
    </source>
</evidence>
<feature type="domain" description="F5/8 type C" evidence="13">
    <location>
        <begin position="201"/>
        <end position="362"/>
    </location>
</feature>
<feature type="transmembrane region" description="Helical" evidence="11">
    <location>
        <begin position="1548"/>
        <end position="1569"/>
    </location>
</feature>